<evidence type="ECO:0000256" key="2">
    <source>
        <dbReference type="SAM" id="SignalP"/>
    </source>
</evidence>
<evidence type="ECO:0000313" key="4">
    <source>
        <dbReference type="Proteomes" id="UP000017090"/>
    </source>
</evidence>
<name>U7UCY4_9FIRM</name>
<reference evidence="3 4" key="1">
    <citation type="submission" date="2013-09" db="EMBL/GenBank/DDBJ databases">
        <authorList>
            <person name="Durkin A.S."/>
            <person name="Haft D.R."/>
            <person name="McCorrison J."/>
            <person name="Torralba M."/>
            <person name="Gillis M."/>
            <person name="Haft D.H."/>
            <person name="Methe B."/>
            <person name="Sutton G."/>
            <person name="Nelson K.E."/>
        </authorList>
    </citation>
    <scope>NUCLEOTIDE SEQUENCE [LARGE SCALE GENOMIC DNA]</scope>
    <source>
        <strain evidence="3 4">BV3C16-1</strain>
    </source>
</reference>
<feature type="region of interest" description="Disordered" evidence="1">
    <location>
        <begin position="140"/>
        <end position="165"/>
    </location>
</feature>
<evidence type="ECO:0000313" key="3">
    <source>
        <dbReference type="EMBL" id="ERT57156.1"/>
    </source>
</evidence>
<sequence length="165" mass="18715">MFFVKPLGAVLALALCLPVTGLAGTPERTAGMTSSVGNREEEFHYSSLSAYGEPGYSQSSTLFFNDGFERLTIFEMEHHDGQMIITIRRNMNILWKGTYSVKSPYFSVQRHDILGHITFEITAGEHILYGEIDENDRWDIKEKSRKQSEKVPLPLSEPSLADNRR</sequence>
<feature type="compositionally biased region" description="Basic and acidic residues" evidence="1">
    <location>
        <begin position="140"/>
        <end position="149"/>
    </location>
</feature>
<feature type="signal peptide" evidence="2">
    <location>
        <begin position="1"/>
        <end position="23"/>
    </location>
</feature>
<comment type="caution">
    <text evidence="3">The sequence shown here is derived from an EMBL/GenBank/DDBJ whole genome shotgun (WGS) entry which is preliminary data.</text>
</comment>
<accession>U7UCY4</accession>
<dbReference type="PATRIC" id="fig|1111454.3.peg.2055"/>
<keyword evidence="2" id="KW-0732">Signal</keyword>
<dbReference type="Proteomes" id="UP000017090">
    <property type="component" value="Unassembled WGS sequence"/>
</dbReference>
<dbReference type="OrthoDB" id="1634634at2"/>
<proteinExistence type="predicted"/>
<keyword evidence="4" id="KW-1185">Reference proteome</keyword>
<dbReference type="AlphaFoldDB" id="U7UCY4"/>
<organism evidence="3 4">
    <name type="scientific">Megasphaera vaginalis</name>
    <name type="common">ex Srinivasan et al. 2021</name>
    <dbReference type="NCBI Taxonomy" id="1111454"/>
    <lineage>
        <taxon>Bacteria</taxon>
        <taxon>Bacillati</taxon>
        <taxon>Bacillota</taxon>
        <taxon>Negativicutes</taxon>
        <taxon>Veillonellales</taxon>
        <taxon>Veillonellaceae</taxon>
        <taxon>Megasphaera</taxon>
    </lineage>
</organism>
<gene>
    <name evidence="3" type="ORF">HMPREF1250_1763</name>
</gene>
<dbReference type="STRING" id="1111454.HMPREF1250_1763"/>
<feature type="chain" id="PRO_5004689592" evidence="2">
    <location>
        <begin position="24"/>
        <end position="165"/>
    </location>
</feature>
<protein>
    <submittedName>
        <fullName evidence="3">Uncharacterized protein</fullName>
    </submittedName>
</protein>
<evidence type="ECO:0000256" key="1">
    <source>
        <dbReference type="SAM" id="MobiDB-lite"/>
    </source>
</evidence>
<dbReference type="RefSeq" id="WP_023054463.1">
    <property type="nucleotide sequence ID" value="NZ_AWXA01000053.1"/>
</dbReference>
<dbReference type="EMBL" id="AWXA01000053">
    <property type="protein sequence ID" value="ERT57156.1"/>
    <property type="molecule type" value="Genomic_DNA"/>
</dbReference>
<dbReference type="eggNOG" id="ENOG50346N9">
    <property type="taxonomic scope" value="Bacteria"/>
</dbReference>